<sequence length="174" mass="20267">MAQLVHIERCWGLGTVLRRVIPQRPLVAPIRRQPSRADQTAAASTETFSPPQTSTKHVKALPQPPFCSILSQNSGSTARVLESLGSKVTQGLDGLLRGLHILLWKGKRFKGRFIPSKWKWYHRHGYWATRKKLLKFDTYRRHRYHEVRGPGKRPPSKWEDQSFYKPLRDSIKFW</sequence>
<keyword evidence="3" id="KW-1185">Reference proteome</keyword>
<reference evidence="2" key="1">
    <citation type="submission" date="2019-12" db="EMBL/GenBank/DDBJ databases">
        <title>Genome sequence of Babesia ovis.</title>
        <authorList>
            <person name="Yamagishi J."/>
            <person name="Sevinc F."/>
            <person name="Xuan X."/>
        </authorList>
    </citation>
    <scope>NUCLEOTIDE SEQUENCE</scope>
    <source>
        <strain evidence="2">Selcuk</strain>
    </source>
</reference>
<comment type="caution">
    <text evidence="2">The sequence shown here is derived from an EMBL/GenBank/DDBJ whole genome shotgun (WGS) entry which is preliminary data.</text>
</comment>
<proteinExistence type="predicted"/>
<dbReference type="EMBL" id="BLIY01000014">
    <property type="protein sequence ID" value="GFE54246.1"/>
    <property type="molecule type" value="Genomic_DNA"/>
</dbReference>
<feature type="region of interest" description="Disordered" evidence="1">
    <location>
        <begin position="31"/>
        <end position="58"/>
    </location>
</feature>
<evidence type="ECO:0008006" key="4">
    <source>
        <dbReference type="Google" id="ProtNLM"/>
    </source>
</evidence>
<feature type="compositionally biased region" description="Polar residues" evidence="1">
    <location>
        <begin position="36"/>
        <end position="55"/>
    </location>
</feature>
<evidence type="ECO:0000256" key="1">
    <source>
        <dbReference type="SAM" id="MobiDB-lite"/>
    </source>
</evidence>
<name>A0A9W5TBC5_BABOV</name>
<organism evidence="2 3">
    <name type="scientific">Babesia ovis</name>
    <dbReference type="NCBI Taxonomy" id="5869"/>
    <lineage>
        <taxon>Eukaryota</taxon>
        <taxon>Sar</taxon>
        <taxon>Alveolata</taxon>
        <taxon>Apicomplexa</taxon>
        <taxon>Aconoidasida</taxon>
        <taxon>Piroplasmida</taxon>
        <taxon>Babesiidae</taxon>
        <taxon>Babesia</taxon>
    </lineage>
</organism>
<dbReference type="AlphaFoldDB" id="A0A9W5TBC5"/>
<gene>
    <name evidence="2" type="ORF">BaOVIS_016500</name>
</gene>
<dbReference type="Proteomes" id="UP001057455">
    <property type="component" value="Unassembled WGS sequence"/>
</dbReference>
<accession>A0A9W5TBC5</accession>
<evidence type="ECO:0000313" key="2">
    <source>
        <dbReference type="EMBL" id="GFE54246.1"/>
    </source>
</evidence>
<evidence type="ECO:0000313" key="3">
    <source>
        <dbReference type="Proteomes" id="UP001057455"/>
    </source>
</evidence>
<dbReference type="OrthoDB" id="5334309at2759"/>
<protein>
    <recommendedName>
        <fullName evidence="4">39S ribosomal protein L35, mitochondrial</fullName>
    </recommendedName>
</protein>